<accession>A0ABV1PC49</accession>
<gene>
    <name evidence="3" type="ORF">ABRQ07_14235</name>
</gene>
<evidence type="ECO:0000313" key="4">
    <source>
        <dbReference type="Proteomes" id="UP001463408"/>
    </source>
</evidence>
<dbReference type="Proteomes" id="UP001463408">
    <property type="component" value="Unassembled WGS sequence"/>
</dbReference>
<feature type="domain" description="Bacteriophage CI repressor N-terminal" evidence="1">
    <location>
        <begin position="10"/>
        <end position="72"/>
    </location>
</feature>
<organism evidence="3 4">
    <name type="scientific">Pectobacterium polonicum</name>
    <dbReference type="NCBI Taxonomy" id="2485124"/>
    <lineage>
        <taxon>Bacteria</taxon>
        <taxon>Pseudomonadati</taxon>
        <taxon>Pseudomonadota</taxon>
        <taxon>Gammaproteobacteria</taxon>
        <taxon>Enterobacterales</taxon>
        <taxon>Pectobacteriaceae</taxon>
        <taxon>Pectobacterium</taxon>
    </lineage>
</organism>
<dbReference type="Pfam" id="PF07022">
    <property type="entry name" value="Phage_CI_repr"/>
    <property type="match status" value="1"/>
</dbReference>
<reference evidence="3 4" key="1">
    <citation type="submission" date="2024-06" db="EMBL/GenBank/DDBJ databases">
        <title>Pangenomics to understand the prophage dynamics in the radiating lineages of P. brasiliense.</title>
        <authorList>
            <person name="Pardeshi L.A."/>
            <person name="Van Duivenbode I."/>
            <person name="Jonkheer E.M."/>
            <person name="Pel M.J.C."/>
            <person name="Kupczok A."/>
            <person name="De Ridder D."/>
            <person name="Smit S."/>
            <person name="Van Der Lee T.J."/>
        </authorList>
    </citation>
    <scope>NUCLEOTIDE SEQUENCE [LARGE SCALE GENOMIC DNA]</scope>
    <source>
        <strain evidence="3 4">PD 8607</strain>
    </source>
</reference>
<dbReference type="Pfam" id="PF16452">
    <property type="entry name" value="Phage_CI_C"/>
    <property type="match status" value="1"/>
</dbReference>
<dbReference type="RefSeq" id="WP_336857977.1">
    <property type="nucleotide sequence ID" value="NZ_JBEHEF010000017.1"/>
</dbReference>
<dbReference type="InterPro" id="IPR010982">
    <property type="entry name" value="Lambda_DNA-bd_dom_sf"/>
</dbReference>
<protein>
    <submittedName>
        <fullName evidence="3">Phage repressor protein CI</fullName>
    </submittedName>
</protein>
<dbReference type="Gene3D" id="1.10.260.40">
    <property type="entry name" value="lambda repressor-like DNA-binding domains"/>
    <property type="match status" value="1"/>
</dbReference>
<evidence type="ECO:0000313" key="3">
    <source>
        <dbReference type="EMBL" id="MEQ9938749.1"/>
    </source>
</evidence>
<dbReference type="EMBL" id="JBEHEF010000017">
    <property type="protein sequence ID" value="MEQ9938749.1"/>
    <property type="molecule type" value="Genomic_DNA"/>
</dbReference>
<evidence type="ECO:0000259" key="2">
    <source>
        <dbReference type="Pfam" id="PF16452"/>
    </source>
</evidence>
<dbReference type="Gene3D" id="2.10.109.10">
    <property type="entry name" value="Umud Fragment, subunit A"/>
    <property type="match status" value="1"/>
</dbReference>
<name>A0ABV1PC49_9GAMM</name>
<proteinExistence type="predicted"/>
<feature type="domain" description="Bacteriophage CI repressor C-terminal" evidence="2">
    <location>
        <begin position="84"/>
        <end position="180"/>
    </location>
</feature>
<keyword evidence="4" id="KW-1185">Reference proteome</keyword>
<dbReference type="InterPro" id="IPR010744">
    <property type="entry name" value="Phage_CI_N"/>
</dbReference>
<dbReference type="InterPro" id="IPR032499">
    <property type="entry name" value="Phage_CI_C"/>
</dbReference>
<evidence type="ECO:0000259" key="1">
    <source>
        <dbReference type="Pfam" id="PF07022"/>
    </source>
</evidence>
<comment type="caution">
    <text evidence="3">The sequence shown here is derived from an EMBL/GenBank/DDBJ whole genome shotgun (WGS) entry which is preliminary data.</text>
</comment>
<sequence length="187" mass="20981">MDFNRGGQEAILRMVEAYGCSTRQALSELLGVSKSTMASRFMRDIFPADWVIQCSFDTGASLKWLVTGEGNKFENEHLDAIKTTRLKLIDEELHPANYQLFDKVMISSSIKEPAVLVDGSNTYLVDLSPPATADGLWLVDIDGRKSIRKIIRLPGQKFRVSNDEITFDCGVDDLKLIAKVDTFFQKI</sequence>